<feature type="transmembrane region" description="Helical" evidence="6">
    <location>
        <begin position="265"/>
        <end position="288"/>
    </location>
</feature>
<evidence type="ECO:0000256" key="2">
    <source>
        <dbReference type="ARBA" id="ARBA00022475"/>
    </source>
</evidence>
<dbReference type="EMBL" id="QMQA01000051">
    <property type="protein sequence ID" value="RLE14285.1"/>
    <property type="molecule type" value="Genomic_DNA"/>
</dbReference>
<dbReference type="InterPro" id="IPR001851">
    <property type="entry name" value="ABC_transp_permease"/>
</dbReference>
<keyword evidence="5 6" id="KW-0472">Membrane</keyword>
<evidence type="ECO:0000313" key="8">
    <source>
        <dbReference type="Proteomes" id="UP000280417"/>
    </source>
</evidence>
<evidence type="ECO:0000256" key="5">
    <source>
        <dbReference type="ARBA" id="ARBA00023136"/>
    </source>
</evidence>
<feature type="transmembrane region" description="Helical" evidence="6">
    <location>
        <begin position="97"/>
        <end position="116"/>
    </location>
</feature>
<protein>
    <submittedName>
        <fullName evidence="7">Branched-chain amino acid ABC transporter permease</fullName>
    </submittedName>
</protein>
<comment type="subcellular location">
    <subcellularLocation>
        <location evidence="1">Cell membrane</location>
        <topology evidence="1">Multi-pass membrane protein</topology>
    </subcellularLocation>
</comment>
<feature type="transmembrane region" description="Helical" evidence="6">
    <location>
        <begin position="44"/>
        <end position="63"/>
    </location>
</feature>
<keyword evidence="3 6" id="KW-0812">Transmembrane</keyword>
<evidence type="ECO:0000313" key="7">
    <source>
        <dbReference type="EMBL" id="RLE14285.1"/>
    </source>
</evidence>
<organism evidence="7 8">
    <name type="scientific">Aerophobetes bacterium</name>
    <dbReference type="NCBI Taxonomy" id="2030807"/>
    <lineage>
        <taxon>Bacteria</taxon>
        <taxon>Candidatus Aerophobota</taxon>
    </lineage>
</organism>
<dbReference type="AlphaFoldDB" id="A0A662DFP5"/>
<keyword evidence="4 6" id="KW-1133">Transmembrane helix</keyword>
<dbReference type="GO" id="GO:0015658">
    <property type="term" value="F:branched-chain amino acid transmembrane transporter activity"/>
    <property type="evidence" value="ECO:0007669"/>
    <property type="project" value="InterPro"/>
</dbReference>
<keyword evidence="2" id="KW-1003">Cell membrane</keyword>
<dbReference type="GO" id="GO:0005886">
    <property type="term" value="C:plasma membrane"/>
    <property type="evidence" value="ECO:0007669"/>
    <property type="project" value="UniProtKB-SubCell"/>
</dbReference>
<feature type="transmembrane region" description="Helical" evidence="6">
    <location>
        <begin position="70"/>
        <end position="91"/>
    </location>
</feature>
<gene>
    <name evidence="7" type="ORF">DRJ04_02685</name>
</gene>
<dbReference type="Proteomes" id="UP000280417">
    <property type="component" value="Unassembled WGS sequence"/>
</dbReference>
<accession>A0A662DFP5</accession>
<proteinExistence type="predicted"/>
<feature type="transmembrane region" description="Helical" evidence="6">
    <location>
        <begin position="177"/>
        <end position="196"/>
    </location>
</feature>
<comment type="caution">
    <text evidence="7">The sequence shown here is derived from an EMBL/GenBank/DDBJ whole genome shotgun (WGS) entry which is preliminary data.</text>
</comment>
<feature type="transmembrane region" description="Helical" evidence="6">
    <location>
        <begin position="21"/>
        <end position="38"/>
    </location>
</feature>
<dbReference type="PANTHER" id="PTHR30482:SF10">
    <property type="entry name" value="HIGH-AFFINITY BRANCHED-CHAIN AMINO ACID TRANSPORT PROTEIN BRAE"/>
    <property type="match status" value="1"/>
</dbReference>
<evidence type="ECO:0000256" key="3">
    <source>
        <dbReference type="ARBA" id="ARBA00022692"/>
    </source>
</evidence>
<dbReference type="PANTHER" id="PTHR30482">
    <property type="entry name" value="HIGH-AFFINITY BRANCHED-CHAIN AMINO ACID TRANSPORT SYSTEM PERMEASE"/>
    <property type="match status" value="1"/>
</dbReference>
<feature type="transmembrane region" description="Helical" evidence="6">
    <location>
        <begin position="300"/>
        <end position="321"/>
    </location>
</feature>
<name>A0A662DFP5_UNCAE</name>
<feature type="transmembrane region" description="Helical" evidence="6">
    <location>
        <begin position="227"/>
        <end position="253"/>
    </location>
</feature>
<evidence type="ECO:0000256" key="6">
    <source>
        <dbReference type="SAM" id="Phobius"/>
    </source>
</evidence>
<sequence length="348" mass="38295">MQVKEEKINKDKFARSFRSPIPILLALVAVVFCIPLVVKDPSWLQLAILTMWYAYLTCSWNLVGGFAGQLSLGHAAFIGIGAYTSTALYLHFGLSPWIGMFVGGAFAVVAAITVFYPCLRLLGAYFALASIGFAELIKILTENTTKIFGIEIRGPRGLSIPPLGHAPFHYQFVNKAYYYYTILIMLLIAWFITYRISKTKLGYCLSAIRNDVEAAQSLGVNISKCRLMAVSLSAFLSAIGGTFYAQLLLYIYPEAVMGIMLSCELAFIALIGGRGTVMGPIIGALIYVPASELSRIYLSGGRFLGVHLMLLGIVVMAVMLFQPGGLMRPIGRVYTRWVKKLEPRVQKV</sequence>
<dbReference type="InterPro" id="IPR043428">
    <property type="entry name" value="LivM-like"/>
</dbReference>
<dbReference type="CDD" id="cd06581">
    <property type="entry name" value="TM_PBP1_LivM_like"/>
    <property type="match status" value="1"/>
</dbReference>
<reference evidence="7 8" key="1">
    <citation type="submission" date="2018-06" db="EMBL/GenBank/DDBJ databases">
        <title>Extensive metabolic versatility and redundancy in microbially diverse, dynamic hydrothermal sediments.</title>
        <authorList>
            <person name="Dombrowski N."/>
            <person name="Teske A."/>
            <person name="Baker B.J."/>
        </authorList>
    </citation>
    <scope>NUCLEOTIDE SEQUENCE [LARGE SCALE GENOMIC DNA]</scope>
    <source>
        <strain evidence="7">B3_G15</strain>
    </source>
</reference>
<feature type="transmembrane region" description="Helical" evidence="6">
    <location>
        <begin position="123"/>
        <end position="141"/>
    </location>
</feature>
<dbReference type="Pfam" id="PF02653">
    <property type="entry name" value="BPD_transp_2"/>
    <property type="match status" value="1"/>
</dbReference>
<evidence type="ECO:0000256" key="4">
    <source>
        <dbReference type="ARBA" id="ARBA00022989"/>
    </source>
</evidence>
<evidence type="ECO:0000256" key="1">
    <source>
        <dbReference type="ARBA" id="ARBA00004651"/>
    </source>
</evidence>